<dbReference type="Proteomes" id="UP000006900">
    <property type="component" value="Chromosome"/>
</dbReference>
<name>A0A0H3MQX1_MYCLB</name>
<reference evidence="1 2" key="1">
    <citation type="journal article" date="2009" name="Nat. Genet.">
        <title>Comparative genomic and phylogeographic analysis of Mycobacterium leprae.</title>
        <authorList>
            <person name="Monot M."/>
            <person name="Honore N."/>
            <person name="Garnier T."/>
            <person name="Zidane N."/>
            <person name="Sherafi D."/>
            <person name="Paniz-Mondolfi A."/>
            <person name="Matsuoka M."/>
            <person name="Taylor G.M."/>
            <person name="Donoghue H.D."/>
            <person name="Bouwman A."/>
            <person name="Mays S."/>
            <person name="Watson C."/>
            <person name="Lockwood D."/>
            <person name="Khamispour A."/>
            <person name="Dowlati Y."/>
            <person name="Jianping S."/>
            <person name="Rea T.H."/>
            <person name="Vera-Cabrera L."/>
            <person name="Stefani M.M."/>
            <person name="Banu S."/>
            <person name="Macdonald M."/>
            <person name="Sapkota B.R."/>
            <person name="Spencer J.S."/>
            <person name="Thomas J."/>
            <person name="Harshman K."/>
            <person name="Singh P."/>
            <person name="Busso P."/>
            <person name="Gattiker A."/>
            <person name="Rougemont J."/>
            <person name="Brennan P.J."/>
            <person name="Cole S.T."/>
        </authorList>
    </citation>
    <scope>NUCLEOTIDE SEQUENCE [LARGE SCALE GENOMIC DNA]</scope>
    <source>
        <strain evidence="2">Br4923</strain>
    </source>
</reference>
<evidence type="ECO:0000313" key="2">
    <source>
        <dbReference type="Proteomes" id="UP000006900"/>
    </source>
</evidence>
<dbReference type="KEGG" id="mlb:MLBr01445"/>
<dbReference type="EMBL" id="FM211192">
    <property type="protein sequence ID" value="CAR71539.1"/>
    <property type="molecule type" value="Genomic_DNA"/>
</dbReference>
<protein>
    <submittedName>
        <fullName evidence="1">Uncharacterized protein</fullName>
    </submittedName>
</protein>
<gene>
    <name evidence="1" type="ordered locus">MLBr01445</name>
</gene>
<organism evidence="1 2">
    <name type="scientific">Mycobacterium leprae (strain Br4923)</name>
    <dbReference type="NCBI Taxonomy" id="561304"/>
    <lineage>
        <taxon>Bacteria</taxon>
        <taxon>Bacillati</taxon>
        <taxon>Actinomycetota</taxon>
        <taxon>Actinomycetes</taxon>
        <taxon>Mycobacteriales</taxon>
        <taxon>Mycobacteriaceae</taxon>
        <taxon>Mycobacterium</taxon>
    </lineage>
</organism>
<dbReference type="HOGENOM" id="CLU_2683933_0_0_11"/>
<proteinExistence type="predicted"/>
<dbReference type="AlphaFoldDB" id="A0A0H3MQX1"/>
<sequence length="74" mass="8310">MGAILVIGFAPQANKDGRRAYQDMLLSVKLQHLVRWTEASVDSIDALLMPDGQYSVILYECRTTALTWVLERIG</sequence>
<accession>A0A0H3MQX1</accession>
<evidence type="ECO:0000313" key="1">
    <source>
        <dbReference type="EMBL" id="CAR71539.1"/>
    </source>
</evidence>